<evidence type="ECO:0000256" key="2">
    <source>
        <dbReference type="ARBA" id="ARBA00023125"/>
    </source>
</evidence>
<evidence type="ECO:0000259" key="4">
    <source>
        <dbReference type="PROSITE" id="PS01124"/>
    </source>
</evidence>
<protein>
    <submittedName>
        <fullName evidence="5">Helix-turn-helix domain-containing protein</fullName>
    </submittedName>
</protein>
<dbReference type="InterPro" id="IPR018060">
    <property type="entry name" value="HTH_AraC"/>
</dbReference>
<evidence type="ECO:0000256" key="1">
    <source>
        <dbReference type="ARBA" id="ARBA00023015"/>
    </source>
</evidence>
<dbReference type="PANTHER" id="PTHR43280:SF32">
    <property type="entry name" value="TRANSCRIPTIONAL REGULATORY PROTEIN"/>
    <property type="match status" value="1"/>
</dbReference>
<organism evidence="5 6">
    <name type="scientific">Amycolatopsis rhizosphaerae</name>
    <dbReference type="NCBI Taxonomy" id="2053003"/>
    <lineage>
        <taxon>Bacteria</taxon>
        <taxon>Bacillati</taxon>
        <taxon>Actinomycetota</taxon>
        <taxon>Actinomycetes</taxon>
        <taxon>Pseudonocardiales</taxon>
        <taxon>Pseudonocardiaceae</taxon>
        <taxon>Amycolatopsis</taxon>
    </lineage>
</organism>
<sequence>MEAEVEPDAAVPVQCLDHPVPHRVVHQVAVQEQDGGAGAAGVGHGETRVVGLDESHDPPLWWYIAITSARTTIDEVFSRLVTVESGQPVLSVGYATEAGSRSAAPVEVRRFPETAVLDGPVSRQPIRPDFHVVGLITGGQGTHEVDFRPMPLEAGVVFWLRPGQTHQVVDGARIRGVLLLFTGEMLTPGSDVASFAADSARADHWRIDPDDELTRTGLTHLELLLAAGSRGRDAADALRLALGPLVAAAQDAATVPSAGRAVFTRFAAAVEAGYSRRHHVHDFVPMVHASARTIDRAVRRATGMSAKRFLDERLVLEARRQLATTDVTVAALSARLGFGEPTNFVKFYRRMTGLTPGARQ</sequence>
<dbReference type="InterPro" id="IPR003313">
    <property type="entry name" value="AraC-bd"/>
</dbReference>
<evidence type="ECO:0000256" key="3">
    <source>
        <dbReference type="ARBA" id="ARBA00023163"/>
    </source>
</evidence>
<keyword evidence="6" id="KW-1185">Reference proteome</keyword>
<dbReference type="SMART" id="SM00342">
    <property type="entry name" value="HTH_ARAC"/>
    <property type="match status" value="1"/>
</dbReference>
<comment type="caution">
    <text evidence="5">The sequence shown here is derived from an EMBL/GenBank/DDBJ whole genome shotgun (WGS) entry which is preliminary data.</text>
</comment>
<dbReference type="InterPro" id="IPR009057">
    <property type="entry name" value="Homeodomain-like_sf"/>
</dbReference>
<gene>
    <name evidence="5" type="ORF">FNH05_09400</name>
</gene>
<dbReference type="Pfam" id="PF02311">
    <property type="entry name" value="AraC_binding"/>
    <property type="match status" value="1"/>
</dbReference>
<dbReference type="InterPro" id="IPR037923">
    <property type="entry name" value="HTH-like"/>
</dbReference>
<dbReference type="Pfam" id="PF12833">
    <property type="entry name" value="HTH_18"/>
    <property type="match status" value="1"/>
</dbReference>
<feature type="domain" description="HTH araC/xylS-type" evidence="4">
    <location>
        <begin position="264"/>
        <end position="360"/>
    </location>
</feature>
<dbReference type="SUPFAM" id="SSF51215">
    <property type="entry name" value="Regulatory protein AraC"/>
    <property type="match status" value="1"/>
</dbReference>
<reference evidence="5 6" key="1">
    <citation type="submission" date="2019-07" db="EMBL/GenBank/DDBJ databases">
        <authorList>
            <person name="Duangmal K."/>
            <person name="Teo W.F.A."/>
        </authorList>
    </citation>
    <scope>NUCLEOTIDE SEQUENCE [LARGE SCALE GENOMIC DNA]</scope>
    <source>
        <strain evidence="5 6">TBRC 6029</strain>
    </source>
</reference>
<name>A0A558D3T7_9PSEU</name>
<evidence type="ECO:0000313" key="6">
    <source>
        <dbReference type="Proteomes" id="UP000320011"/>
    </source>
</evidence>
<evidence type="ECO:0000313" key="5">
    <source>
        <dbReference type="EMBL" id="TVT55669.1"/>
    </source>
</evidence>
<dbReference type="PROSITE" id="PS01124">
    <property type="entry name" value="HTH_ARAC_FAMILY_2"/>
    <property type="match status" value="1"/>
</dbReference>
<keyword evidence="2" id="KW-0238">DNA-binding</keyword>
<reference evidence="5 6" key="2">
    <citation type="submission" date="2019-08" db="EMBL/GenBank/DDBJ databases">
        <title>Amycolatopsis acidicola sp. nov., isolated from peat swamp forest soil.</title>
        <authorList>
            <person name="Srisuk N."/>
        </authorList>
    </citation>
    <scope>NUCLEOTIDE SEQUENCE [LARGE SCALE GENOMIC DNA]</scope>
    <source>
        <strain evidence="5 6">TBRC 6029</strain>
    </source>
</reference>
<dbReference type="GO" id="GO:0003700">
    <property type="term" value="F:DNA-binding transcription factor activity"/>
    <property type="evidence" value="ECO:0007669"/>
    <property type="project" value="InterPro"/>
</dbReference>
<dbReference type="OrthoDB" id="9799345at2"/>
<dbReference type="Proteomes" id="UP000320011">
    <property type="component" value="Unassembled WGS sequence"/>
</dbReference>
<proteinExistence type="predicted"/>
<dbReference type="Gene3D" id="1.10.10.60">
    <property type="entry name" value="Homeodomain-like"/>
    <property type="match status" value="1"/>
</dbReference>
<dbReference type="PANTHER" id="PTHR43280">
    <property type="entry name" value="ARAC-FAMILY TRANSCRIPTIONAL REGULATOR"/>
    <property type="match status" value="1"/>
</dbReference>
<dbReference type="GO" id="GO:0043565">
    <property type="term" value="F:sequence-specific DNA binding"/>
    <property type="evidence" value="ECO:0007669"/>
    <property type="project" value="InterPro"/>
</dbReference>
<accession>A0A558D3T7</accession>
<keyword evidence="3" id="KW-0804">Transcription</keyword>
<keyword evidence="1" id="KW-0805">Transcription regulation</keyword>
<dbReference type="EMBL" id="VJWX01000062">
    <property type="protein sequence ID" value="TVT55669.1"/>
    <property type="molecule type" value="Genomic_DNA"/>
</dbReference>
<dbReference type="AlphaFoldDB" id="A0A558D3T7"/>
<dbReference type="SUPFAM" id="SSF46689">
    <property type="entry name" value="Homeodomain-like"/>
    <property type="match status" value="1"/>
</dbReference>